<dbReference type="SUPFAM" id="SSF56112">
    <property type="entry name" value="Protein kinase-like (PK-like)"/>
    <property type="match status" value="1"/>
</dbReference>
<dbReference type="GO" id="GO:0005524">
    <property type="term" value="F:ATP binding"/>
    <property type="evidence" value="ECO:0007669"/>
    <property type="project" value="UniProtKB-KW"/>
</dbReference>
<dbReference type="CDD" id="cd14037">
    <property type="entry name" value="STKc_NAK_like"/>
    <property type="match status" value="1"/>
</dbReference>
<evidence type="ECO:0000256" key="7">
    <source>
        <dbReference type="ARBA" id="ARBA00022741"/>
    </source>
</evidence>
<feature type="compositionally biased region" description="Basic and acidic residues" evidence="13">
    <location>
        <begin position="702"/>
        <end position="718"/>
    </location>
</feature>
<comment type="catalytic activity">
    <reaction evidence="11">
        <text>L-seryl-[protein] + ATP = O-phospho-L-seryl-[protein] + ADP + H(+)</text>
        <dbReference type="Rhea" id="RHEA:17989"/>
        <dbReference type="Rhea" id="RHEA-COMP:9863"/>
        <dbReference type="Rhea" id="RHEA-COMP:11604"/>
        <dbReference type="ChEBI" id="CHEBI:15378"/>
        <dbReference type="ChEBI" id="CHEBI:29999"/>
        <dbReference type="ChEBI" id="CHEBI:30616"/>
        <dbReference type="ChEBI" id="CHEBI:83421"/>
        <dbReference type="ChEBI" id="CHEBI:456216"/>
        <dbReference type="EC" id="2.7.11.1"/>
    </reaction>
</comment>
<protein>
    <recommendedName>
        <fullName evidence="2">non-specific serine/threonine protein kinase</fullName>
        <ecNumber evidence="2">2.7.11.1</ecNumber>
    </recommendedName>
</protein>
<keyword evidence="8" id="KW-0418">Kinase</keyword>
<keyword evidence="16" id="KW-1185">Reference proteome</keyword>
<dbReference type="SMART" id="SM00220">
    <property type="entry name" value="S_TKc"/>
    <property type="match status" value="1"/>
</dbReference>
<evidence type="ECO:0000259" key="14">
    <source>
        <dbReference type="PROSITE" id="PS50011"/>
    </source>
</evidence>
<proteinExistence type="predicted"/>
<feature type="region of interest" description="Disordered" evidence="13">
    <location>
        <begin position="348"/>
        <end position="409"/>
    </location>
</feature>
<dbReference type="Gene3D" id="1.10.510.10">
    <property type="entry name" value="Transferase(Phosphotransferase) domain 1"/>
    <property type="match status" value="1"/>
</dbReference>
<feature type="domain" description="Protein kinase" evidence="14">
    <location>
        <begin position="23"/>
        <end position="302"/>
    </location>
</feature>
<feature type="compositionally biased region" description="Low complexity" evidence="13">
    <location>
        <begin position="674"/>
        <end position="696"/>
    </location>
</feature>
<reference evidence="15" key="1">
    <citation type="journal article" date="2021" name="Open Biol.">
        <title>Shared evolutionary footprints suggest mitochondrial oxidative damage underlies multiple complex I losses in fungi.</title>
        <authorList>
            <person name="Schikora-Tamarit M.A."/>
            <person name="Marcet-Houben M."/>
            <person name="Nosek J."/>
            <person name="Gabaldon T."/>
        </authorList>
    </citation>
    <scope>NUCLEOTIDE SEQUENCE</scope>
    <source>
        <strain evidence="15">CBS6341</strain>
    </source>
</reference>
<keyword evidence="7" id="KW-0547">Nucleotide-binding</keyword>
<gene>
    <name evidence="15" type="ORF">WICMUC_004890</name>
</gene>
<evidence type="ECO:0000313" key="15">
    <source>
        <dbReference type="EMBL" id="KAH3670321.1"/>
    </source>
</evidence>
<feature type="compositionally biased region" description="Polar residues" evidence="13">
    <location>
        <begin position="655"/>
        <end position="673"/>
    </location>
</feature>
<reference evidence="15" key="2">
    <citation type="submission" date="2021-01" db="EMBL/GenBank/DDBJ databases">
        <authorList>
            <person name="Schikora-Tamarit M.A."/>
        </authorList>
    </citation>
    <scope>NUCLEOTIDE SEQUENCE</scope>
    <source>
        <strain evidence="15">CBS6341</strain>
    </source>
</reference>
<feature type="region of interest" description="Disordered" evidence="13">
    <location>
        <begin position="428"/>
        <end position="469"/>
    </location>
</feature>
<evidence type="ECO:0000256" key="13">
    <source>
        <dbReference type="SAM" id="MobiDB-lite"/>
    </source>
</evidence>
<dbReference type="InterPro" id="IPR008271">
    <property type="entry name" value="Ser/Thr_kinase_AS"/>
</dbReference>
<comment type="caution">
    <text evidence="15">The sequence shown here is derived from an EMBL/GenBank/DDBJ whole genome shotgun (WGS) entry which is preliminary data.</text>
</comment>
<feature type="region of interest" description="Disordered" evidence="13">
    <location>
        <begin position="544"/>
        <end position="596"/>
    </location>
</feature>
<evidence type="ECO:0000256" key="8">
    <source>
        <dbReference type="ARBA" id="ARBA00022777"/>
    </source>
</evidence>
<sequence>MAKNPPPGAYSPGTVLTVGSHTAIVLSYFSEGGFAHVYKVEISPKENNTSIACMKRVAVPDKQSLNTLRAEVDSMKRLSGNKHIVSYIDSHAARMPTGTGYEVFVLMELCENKGLIDFMNTRLTNRLTEAEILRIMGEVTEGVAVMHALSPPLIHRDIKIENVLISGNGDYKLCDFGSASPVLRPPRNAEEFAVLQNDIMKNTTPQYRAPEMIDLYRGLPIDEKSDVWALGIFLYKLCYYITPFESQGELAILHSKFQFHDRPIYSERLKNLISVLLREDPRRRPNAYQTLEEVCKMRNIAIPVPDYTKKEQIKSTQQLKYLSKLNDNPQSQITPNLATKKLNQFPLYNNLPKSTPNLNSLNNIKTPSQSLSRSESPEKDPFQNISSHQKLDNAPIKPPRPSSNFNDLSRSMSNLAIEPSELQIPIKPKYIDSVTQTEPQLPQRPKPKPKPRPQSMYVYSNPTSDNHEHLKQRVKMDLASNTNAIELSPGDGNHISSNRDFLKSLEQQDSGKSWIQQTTGGSIKSLRRISTGNKKRNGLMSQLTGKFSRSNSRSNSRASSIHESQEIYPTNSGSIKYRSSSESIEEEVRYDEPAKQLTRSNSIQRRVAQLLNRSNDPPIIKTAKGYGNKQVVSNDSISAEVDSDGFKKPMLIKTSISSRKSSGTPHTPPLTAQSTTSTVTKSPVVKITPSTTTKKLPPLKPKKPEHLKSPQIPKKPEYLKSGTKANERKNDISARKVSNESNIIADFDDYEKEFNEKYPVAF</sequence>
<keyword evidence="4" id="KW-0723">Serine/threonine-protein kinase</keyword>
<keyword evidence="6" id="KW-0808">Transferase</keyword>
<dbReference type="InterPro" id="IPR011009">
    <property type="entry name" value="Kinase-like_dom_sf"/>
</dbReference>
<feature type="compositionally biased region" description="Basic and acidic residues" evidence="13">
    <location>
        <begin position="725"/>
        <end position="734"/>
    </location>
</feature>
<evidence type="ECO:0000256" key="11">
    <source>
        <dbReference type="ARBA" id="ARBA00048679"/>
    </source>
</evidence>
<dbReference type="OrthoDB" id="2018507at2759"/>
<dbReference type="GO" id="GO:0030479">
    <property type="term" value="C:actin cortical patch"/>
    <property type="evidence" value="ECO:0007669"/>
    <property type="project" value="UniProtKB-SubCell"/>
</dbReference>
<dbReference type="GO" id="GO:0004674">
    <property type="term" value="F:protein serine/threonine kinase activity"/>
    <property type="evidence" value="ECO:0007669"/>
    <property type="project" value="UniProtKB-KW"/>
</dbReference>
<dbReference type="EC" id="2.7.11.1" evidence="2"/>
<dbReference type="FunFam" id="1.10.510.10:FF:000441">
    <property type="entry name" value="Serine/threonine protein kinase"/>
    <property type="match status" value="1"/>
</dbReference>
<evidence type="ECO:0000313" key="16">
    <source>
        <dbReference type="Proteomes" id="UP000769528"/>
    </source>
</evidence>
<accession>A0A9P8T8Z4</accession>
<dbReference type="PANTHER" id="PTHR22967:SF57">
    <property type="entry name" value="AUXILIN, ISOFORM A-RELATED"/>
    <property type="match status" value="1"/>
</dbReference>
<evidence type="ECO:0000256" key="3">
    <source>
        <dbReference type="ARBA" id="ARBA00022490"/>
    </source>
</evidence>
<evidence type="ECO:0000256" key="6">
    <source>
        <dbReference type="ARBA" id="ARBA00022679"/>
    </source>
</evidence>
<feature type="compositionally biased region" description="Polar residues" evidence="13">
    <location>
        <begin position="567"/>
        <end position="578"/>
    </location>
</feature>
<dbReference type="Pfam" id="PF00069">
    <property type="entry name" value="Pkinase"/>
    <property type="match status" value="1"/>
</dbReference>
<organism evidence="15 16">
    <name type="scientific">Wickerhamomyces mucosus</name>
    <dbReference type="NCBI Taxonomy" id="1378264"/>
    <lineage>
        <taxon>Eukaryota</taxon>
        <taxon>Fungi</taxon>
        <taxon>Dikarya</taxon>
        <taxon>Ascomycota</taxon>
        <taxon>Saccharomycotina</taxon>
        <taxon>Saccharomycetes</taxon>
        <taxon>Phaffomycetales</taxon>
        <taxon>Wickerhamomycetaceae</taxon>
        <taxon>Wickerhamomyces</taxon>
    </lineage>
</organism>
<evidence type="ECO:0000256" key="2">
    <source>
        <dbReference type="ARBA" id="ARBA00012513"/>
    </source>
</evidence>
<dbReference type="InterPro" id="IPR000719">
    <property type="entry name" value="Prot_kinase_dom"/>
</dbReference>
<evidence type="ECO:0000256" key="1">
    <source>
        <dbReference type="ARBA" id="ARBA00004134"/>
    </source>
</evidence>
<dbReference type="PROSITE" id="PS50011">
    <property type="entry name" value="PROTEIN_KINASE_DOM"/>
    <property type="match status" value="1"/>
</dbReference>
<comment type="catalytic activity">
    <reaction evidence="10">
        <text>L-threonyl-[protein] + ATP = O-phospho-L-threonyl-[protein] + ADP + H(+)</text>
        <dbReference type="Rhea" id="RHEA:46608"/>
        <dbReference type="Rhea" id="RHEA-COMP:11060"/>
        <dbReference type="Rhea" id="RHEA-COMP:11605"/>
        <dbReference type="ChEBI" id="CHEBI:15378"/>
        <dbReference type="ChEBI" id="CHEBI:30013"/>
        <dbReference type="ChEBI" id="CHEBI:30616"/>
        <dbReference type="ChEBI" id="CHEBI:61977"/>
        <dbReference type="ChEBI" id="CHEBI:456216"/>
        <dbReference type="EC" id="2.7.11.1"/>
    </reaction>
</comment>
<evidence type="ECO:0000256" key="9">
    <source>
        <dbReference type="ARBA" id="ARBA00022840"/>
    </source>
</evidence>
<dbReference type="GO" id="GO:0007015">
    <property type="term" value="P:actin filament organization"/>
    <property type="evidence" value="ECO:0007669"/>
    <property type="project" value="TreeGrafter"/>
</dbReference>
<dbReference type="GO" id="GO:2000369">
    <property type="term" value="P:regulation of clathrin-dependent endocytosis"/>
    <property type="evidence" value="ECO:0007669"/>
    <property type="project" value="UniProtKB-ARBA"/>
</dbReference>
<evidence type="ECO:0000256" key="10">
    <source>
        <dbReference type="ARBA" id="ARBA00047899"/>
    </source>
</evidence>
<comment type="subunit">
    <text evidence="12">Interacts with ABP1, which is required for proper actin patch localization.</text>
</comment>
<evidence type="ECO:0000256" key="4">
    <source>
        <dbReference type="ARBA" id="ARBA00022527"/>
    </source>
</evidence>
<comment type="subcellular location">
    <subcellularLocation>
        <location evidence="1">Cytoplasm</location>
        <location evidence="1">Cytoskeleton</location>
        <location evidence="1">Actin patch</location>
    </subcellularLocation>
</comment>
<dbReference type="PANTHER" id="PTHR22967">
    <property type="entry name" value="SERINE/THREONINE PROTEIN KINASE"/>
    <property type="match status" value="1"/>
</dbReference>
<dbReference type="AlphaFoldDB" id="A0A9P8T8Z4"/>
<dbReference type="Proteomes" id="UP000769528">
    <property type="component" value="Unassembled WGS sequence"/>
</dbReference>
<name>A0A9P8T8Z4_9ASCO</name>
<feature type="compositionally biased region" description="Low complexity" evidence="13">
    <location>
        <begin position="548"/>
        <end position="559"/>
    </location>
</feature>
<keyword evidence="5" id="KW-0597">Phosphoprotein</keyword>
<keyword evidence="9" id="KW-0067">ATP-binding</keyword>
<dbReference type="EMBL" id="JAEUBF010001304">
    <property type="protein sequence ID" value="KAH3670321.1"/>
    <property type="molecule type" value="Genomic_DNA"/>
</dbReference>
<dbReference type="PROSITE" id="PS00108">
    <property type="entry name" value="PROTEIN_KINASE_ST"/>
    <property type="match status" value="1"/>
</dbReference>
<evidence type="ECO:0000256" key="5">
    <source>
        <dbReference type="ARBA" id="ARBA00022553"/>
    </source>
</evidence>
<dbReference type="GO" id="GO:0000147">
    <property type="term" value="P:actin cortical patch assembly"/>
    <property type="evidence" value="ECO:0007669"/>
    <property type="project" value="TreeGrafter"/>
</dbReference>
<feature type="region of interest" description="Disordered" evidence="13">
    <location>
        <begin position="655"/>
        <end position="734"/>
    </location>
</feature>
<keyword evidence="3" id="KW-0963">Cytoplasm</keyword>
<feature type="compositionally biased region" description="Polar residues" evidence="13">
    <location>
        <begin position="351"/>
        <end position="374"/>
    </location>
</feature>
<evidence type="ECO:0000256" key="12">
    <source>
        <dbReference type="ARBA" id="ARBA00065090"/>
    </source>
</evidence>